<dbReference type="SUPFAM" id="SSF103473">
    <property type="entry name" value="MFS general substrate transporter"/>
    <property type="match status" value="1"/>
</dbReference>
<evidence type="ECO:0000256" key="7">
    <source>
        <dbReference type="SAM" id="Phobius"/>
    </source>
</evidence>
<keyword evidence="5 7" id="KW-1133">Transmembrane helix</keyword>
<dbReference type="InterPro" id="IPR036259">
    <property type="entry name" value="MFS_trans_sf"/>
</dbReference>
<accession>A0ABD3ZXX8</accession>
<evidence type="ECO:0000313" key="10">
    <source>
        <dbReference type="Proteomes" id="UP000031970"/>
    </source>
</evidence>
<dbReference type="PANTHER" id="PTHR43124">
    <property type="entry name" value="PURINE EFFLUX PUMP PBUE"/>
    <property type="match status" value="1"/>
</dbReference>
<dbReference type="InterPro" id="IPR050189">
    <property type="entry name" value="MFS_Efflux_Transporters"/>
</dbReference>
<keyword evidence="3" id="KW-1003">Cell membrane</keyword>
<comment type="subcellular location">
    <subcellularLocation>
        <location evidence="1">Cell membrane</location>
        <topology evidence="1">Multi-pass membrane protein</topology>
    </subcellularLocation>
</comment>
<feature type="transmembrane region" description="Helical" evidence="7">
    <location>
        <begin position="241"/>
        <end position="261"/>
    </location>
</feature>
<dbReference type="InterPro" id="IPR020846">
    <property type="entry name" value="MFS_dom"/>
</dbReference>
<evidence type="ECO:0000256" key="3">
    <source>
        <dbReference type="ARBA" id="ARBA00022475"/>
    </source>
</evidence>
<evidence type="ECO:0000256" key="2">
    <source>
        <dbReference type="ARBA" id="ARBA00022448"/>
    </source>
</evidence>
<dbReference type="Pfam" id="PF07690">
    <property type="entry name" value="MFS_1"/>
    <property type="match status" value="1"/>
</dbReference>
<feature type="transmembrane region" description="Helical" evidence="7">
    <location>
        <begin position="206"/>
        <end position="229"/>
    </location>
</feature>
<feature type="transmembrane region" description="Helical" evidence="7">
    <location>
        <begin position="108"/>
        <end position="127"/>
    </location>
</feature>
<comment type="caution">
    <text evidence="9">The sequence shown here is derived from an EMBL/GenBank/DDBJ whole genome shotgun (WGS) entry which is preliminary data.</text>
</comment>
<sequence length="395" mass="41514">MTSAKSSIPALLALAVSAFAIGTTEFISVGLLPLIADDLDIPVTTAGLTVSLYALGVTFGAPILTSLTSSMSRKTLLLWIMFIFIAGNTMAATASSIGILLAARVISAFSHGVFMSIGSTIAADIVPEDKRASAISIMFTGLTVATVTGVPFGTFIGQQFGWRFAFMVIIAVGIIAFITNGILVPSKLRKGTKTTMRDQLKLVTNIRLLLLFVITALGYGGTFVVFTYLSPLLQEVTGFKAGTVAVILLGYGIAIAIGNMIGGKLSNRNPIAALFYMFIVQAIVLFVLTFTAPYQAAGLITILCMGLLAFMNVPGLQVYVVMLAERFVPSAVDVASAMNIAAFNAGIALGSYLGGVITDSIGLIHTAWIGGLMVVGAVILTGWSRLMEKRDRQEA</sequence>
<feature type="domain" description="Major facilitator superfamily (MFS) profile" evidence="8">
    <location>
        <begin position="10"/>
        <end position="389"/>
    </location>
</feature>
<feature type="transmembrane region" description="Helical" evidence="7">
    <location>
        <begin position="134"/>
        <end position="156"/>
    </location>
</feature>
<dbReference type="Gene3D" id="1.20.1250.20">
    <property type="entry name" value="MFS general substrate transporter like domains"/>
    <property type="match status" value="1"/>
</dbReference>
<keyword evidence="2" id="KW-0813">Transport</keyword>
<feature type="transmembrane region" description="Helical" evidence="7">
    <location>
        <begin position="44"/>
        <end position="64"/>
    </location>
</feature>
<feature type="transmembrane region" description="Helical" evidence="7">
    <location>
        <begin position="76"/>
        <end position="102"/>
    </location>
</feature>
<dbReference type="RefSeq" id="WP_041053398.1">
    <property type="nucleotide sequence ID" value="NZ_JFBP01000213.1"/>
</dbReference>
<protein>
    <recommendedName>
        <fullName evidence="8">Major facilitator superfamily (MFS) profile domain-containing protein</fullName>
    </recommendedName>
</protein>
<feature type="transmembrane region" description="Helical" evidence="7">
    <location>
        <begin position="363"/>
        <end position="383"/>
    </location>
</feature>
<reference evidence="9 10" key="1">
    <citation type="submission" date="2014-11" db="EMBL/GenBank/DDBJ databases">
        <title>Draft Genome Sequences of Nine Bacillus subtilis Strains that Form Spores with High Heat-Resistance.</title>
        <authorList>
            <person name="Krawcyk A.O."/>
            <person name="Berendsen E.M."/>
            <person name="de Jong A."/>
            <person name="Holsappel S."/>
            <person name="Eijlander R.T."/>
            <person name="Wells-Bennik M."/>
            <person name="Kuipers O.P."/>
        </authorList>
    </citation>
    <scope>NUCLEOTIDE SEQUENCE [LARGE SCALE GENOMIC DNA]</scope>
    <source>
        <strain evidence="9 10">B4067</strain>
    </source>
</reference>
<proteinExistence type="predicted"/>
<keyword evidence="6 7" id="KW-0472">Membrane</keyword>
<dbReference type="PROSITE" id="PS50850">
    <property type="entry name" value="MFS"/>
    <property type="match status" value="1"/>
</dbReference>
<dbReference type="InterPro" id="IPR011701">
    <property type="entry name" value="MFS"/>
</dbReference>
<dbReference type="EMBL" id="JSXS01000016">
    <property type="protein sequence ID" value="KIL33061.1"/>
    <property type="molecule type" value="Genomic_DNA"/>
</dbReference>
<name>A0ABD3ZXX8_BACIU</name>
<dbReference type="PANTHER" id="PTHR43124:SF8">
    <property type="entry name" value="INNER MEMBRANE TRANSPORT PROTEIN YDHP"/>
    <property type="match status" value="1"/>
</dbReference>
<feature type="transmembrane region" description="Helical" evidence="7">
    <location>
        <begin position="273"/>
        <end position="292"/>
    </location>
</feature>
<dbReference type="Proteomes" id="UP000031970">
    <property type="component" value="Unassembled WGS sequence"/>
</dbReference>
<keyword evidence="4 7" id="KW-0812">Transmembrane</keyword>
<gene>
    <name evidence="9" type="ORF">B4067_3280</name>
</gene>
<dbReference type="CDD" id="cd17324">
    <property type="entry name" value="MFS_NepI_like"/>
    <property type="match status" value="1"/>
</dbReference>
<dbReference type="AlphaFoldDB" id="A0ABD3ZXX8"/>
<evidence type="ECO:0000256" key="5">
    <source>
        <dbReference type="ARBA" id="ARBA00022989"/>
    </source>
</evidence>
<feature type="transmembrane region" description="Helical" evidence="7">
    <location>
        <begin position="334"/>
        <end position="357"/>
    </location>
</feature>
<evidence type="ECO:0000256" key="1">
    <source>
        <dbReference type="ARBA" id="ARBA00004651"/>
    </source>
</evidence>
<dbReference type="GO" id="GO:0005886">
    <property type="term" value="C:plasma membrane"/>
    <property type="evidence" value="ECO:0007669"/>
    <property type="project" value="UniProtKB-SubCell"/>
</dbReference>
<organism evidence="9 10">
    <name type="scientific">Bacillus subtilis subsp. subtilis</name>
    <dbReference type="NCBI Taxonomy" id="135461"/>
    <lineage>
        <taxon>Bacteria</taxon>
        <taxon>Bacillati</taxon>
        <taxon>Bacillota</taxon>
        <taxon>Bacilli</taxon>
        <taxon>Bacillales</taxon>
        <taxon>Bacillaceae</taxon>
        <taxon>Bacillus</taxon>
    </lineage>
</organism>
<feature type="transmembrane region" description="Helical" evidence="7">
    <location>
        <begin position="162"/>
        <end position="185"/>
    </location>
</feature>
<evidence type="ECO:0000256" key="6">
    <source>
        <dbReference type="ARBA" id="ARBA00023136"/>
    </source>
</evidence>
<evidence type="ECO:0000313" key="9">
    <source>
        <dbReference type="EMBL" id="KIL33061.1"/>
    </source>
</evidence>
<evidence type="ECO:0000256" key="4">
    <source>
        <dbReference type="ARBA" id="ARBA00022692"/>
    </source>
</evidence>
<evidence type="ECO:0000259" key="8">
    <source>
        <dbReference type="PROSITE" id="PS50850"/>
    </source>
</evidence>
<feature type="transmembrane region" description="Helical" evidence="7">
    <location>
        <begin position="298"/>
        <end position="322"/>
    </location>
</feature>